<dbReference type="InterPro" id="IPR023952">
    <property type="entry name" value="IolE"/>
</dbReference>
<dbReference type="EC" id="4.2.1.44" evidence="4"/>
<evidence type="ECO:0000313" key="7">
    <source>
        <dbReference type="Proteomes" id="UP001519307"/>
    </source>
</evidence>
<keyword evidence="1 4" id="KW-0464">Manganese</keyword>
<dbReference type="HAMAP" id="MF_01672">
    <property type="entry name" value="IolE"/>
    <property type="match status" value="1"/>
</dbReference>
<dbReference type="InterPro" id="IPR013022">
    <property type="entry name" value="Xyl_isomerase-like_TIM-brl"/>
</dbReference>
<accession>A0ABS4KWS6</accession>
<dbReference type="Pfam" id="PF01261">
    <property type="entry name" value="AP_endonuc_2"/>
    <property type="match status" value="1"/>
</dbReference>
<dbReference type="Gene3D" id="3.20.20.150">
    <property type="entry name" value="Divalent-metal-dependent TIM barrel enzymes"/>
    <property type="match status" value="1"/>
</dbReference>
<dbReference type="Proteomes" id="UP001519307">
    <property type="component" value="Unassembled WGS sequence"/>
</dbReference>
<dbReference type="EMBL" id="JAGGLM010000031">
    <property type="protein sequence ID" value="MBP2034100.1"/>
    <property type="molecule type" value="Genomic_DNA"/>
</dbReference>
<dbReference type="InterPro" id="IPR030823">
    <property type="entry name" value="IolE/MocC"/>
</dbReference>
<proteinExistence type="inferred from homology"/>
<dbReference type="GO" id="GO:0050114">
    <property type="term" value="F:myo-inosose-2 dehydratase activity"/>
    <property type="evidence" value="ECO:0007669"/>
    <property type="project" value="UniProtKB-EC"/>
</dbReference>
<sequence>MFNKDKVKIGICPIGWTNDDMPDLGKENTFEQAVSEMALAGFKGTEVGNKYPKDVKVLKKALDLRGLQIASAWFSAFLTTKPFEETKKAFIEHRDFLHDMGAKVIVVSEQGHSIQGKMDVPIFEGKYHMNEEEWKKLADGLNKLGELAKEKDMKIVYHHHMGTVVQTTDEIDKLMDMTDDNLVYLLLDTGHLVYSGEDPVAIAKKYAKRIKHVHLKDVRPEKKAKVKEEKLSFLKGVREGAFTVPGDGCIDFGPIFKVLSDNDYEGWMLVEAEQDPAIANPLEYAIKGRKYIAENIGF</sequence>
<keyword evidence="2 4" id="KW-0456">Lyase</keyword>
<dbReference type="InterPro" id="IPR036237">
    <property type="entry name" value="Xyl_isomerase-like_sf"/>
</dbReference>
<comment type="catalytic activity">
    <reaction evidence="4">
        <text>scyllo-inosose = 3D-3,5/4-trihydroxycyclohexane-1,2-dione + H2O</text>
        <dbReference type="Rhea" id="RHEA:14065"/>
        <dbReference type="ChEBI" id="CHEBI:15377"/>
        <dbReference type="ChEBI" id="CHEBI:17811"/>
        <dbReference type="ChEBI" id="CHEBI:28446"/>
        <dbReference type="EC" id="4.2.1.44"/>
    </reaction>
</comment>
<comment type="cofactor">
    <cofactor evidence="4">
        <name>glutathione</name>
        <dbReference type="ChEBI" id="CHEBI:57925"/>
    </cofactor>
</comment>
<name>A0ABS4KWS6_9CLOT</name>
<dbReference type="InterPro" id="IPR050312">
    <property type="entry name" value="IolE/XylAMocC-like"/>
</dbReference>
<keyword evidence="3 4" id="KW-0170">Cobalt</keyword>
<keyword evidence="7" id="KW-1185">Reference proteome</keyword>
<dbReference type="RefSeq" id="WP_209703332.1">
    <property type="nucleotide sequence ID" value="NZ_JAGGLM010000031.1"/>
</dbReference>
<comment type="pathway">
    <text evidence="4">Polyol metabolism; myo-inositol degradation into acetyl-CoA; acetyl-CoA from myo-inositol: step 2/7.</text>
</comment>
<feature type="domain" description="Xylose isomerase-like TIM barrel" evidence="5">
    <location>
        <begin position="37"/>
        <end position="292"/>
    </location>
</feature>
<reference evidence="6 7" key="1">
    <citation type="submission" date="2021-03" db="EMBL/GenBank/DDBJ databases">
        <title>Genomic Encyclopedia of Type Strains, Phase IV (KMG-IV): sequencing the most valuable type-strain genomes for metagenomic binning, comparative biology and taxonomic classification.</title>
        <authorList>
            <person name="Goeker M."/>
        </authorList>
    </citation>
    <scope>NUCLEOTIDE SEQUENCE [LARGE SCALE GENOMIC DNA]</scope>
    <source>
        <strain evidence="6 7">DSM 28783</strain>
    </source>
</reference>
<dbReference type="SUPFAM" id="SSF51658">
    <property type="entry name" value="Xylose isomerase-like"/>
    <property type="match status" value="1"/>
</dbReference>
<evidence type="ECO:0000313" key="6">
    <source>
        <dbReference type="EMBL" id="MBP2034100.1"/>
    </source>
</evidence>
<comment type="caution">
    <text evidence="6">The sequence shown here is derived from an EMBL/GenBank/DDBJ whole genome shotgun (WGS) entry which is preliminary data.</text>
</comment>
<comment type="function">
    <text evidence="4">Catalyzes the dehydration of inosose (2-keto-myo-inositol, 2KMI or 2,4,6/3,5-pentahydroxycyclohexanone) to 3D-(3,5/4)-trihydroxycyclohexane-1,2-dione (D-2,3-diketo-4-deoxy-epi-inositol).</text>
</comment>
<organism evidence="6 7">
    <name type="scientific">Clostridium algifaecis</name>
    <dbReference type="NCBI Taxonomy" id="1472040"/>
    <lineage>
        <taxon>Bacteria</taxon>
        <taxon>Bacillati</taxon>
        <taxon>Bacillota</taxon>
        <taxon>Clostridia</taxon>
        <taxon>Eubacteriales</taxon>
        <taxon>Clostridiaceae</taxon>
        <taxon>Clostridium</taxon>
    </lineage>
</organism>
<evidence type="ECO:0000256" key="4">
    <source>
        <dbReference type="HAMAP-Rule" id="MF_01672"/>
    </source>
</evidence>
<comment type="cofactor">
    <cofactor evidence="4">
        <name>Co(2+)</name>
        <dbReference type="ChEBI" id="CHEBI:48828"/>
    </cofactor>
    <cofactor evidence="4">
        <name>Mn(2+)</name>
        <dbReference type="ChEBI" id="CHEBI:29035"/>
    </cofactor>
</comment>
<evidence type="ECO:0000256" key="1">
    <source>
        <dbReference type="ARBA" id="ARBA00023211"/>
    </source>
</evidence>
<comment type="similarity">
    <text evidence="4">Belongs to the IolE/MocC family.</text>
</comment>
<evidence type="ECO:0000256" key="3">
    <source>
        <dbReference type="ARBA" id="ARBA00023285"/>
    </source>
</evidence>
<gene>
    <name evidence="4" type="primary">iolE</name>
    <name evidence="6" type="ORF">J2Z42_002827</name>
</gene>
<evidence type="ECO:0000259" key="5">
    <source>
        <dbReference type="Pfam" id="PF01261"/>
    </source>
</evidence>
<evidence type="ECO:0000256" key="2">
    <source>
        <dbReference type="ARBA" id="ARBA00023239"/>
    </source>
</evidence>
<dbReference type="PANTHER" id="PTHR12110:SF41">
    <property type="entry name" value="INOSOSE DEHYDRATASE"/>
    <property type="match status" value="1"/>
</dbReference>
<dbReference type="PANTHER" id="PTHR12110">
    <property type="entry name" value="HYDROXYPYRUVATE ISOMERASE"/>
    <property type="match status" value="1"/>
</dbReference>
<dbReference type="NCBIfam" id="TIGR04379">
    <property type="entry name" value="myo_inos_iolE"/>
    <property type="match status" value="1"/>
</dbReference>
<protein>
    <recommendedName>
        <fullName evidence="4">Inosose dehydratase</fullName>
        <ecNumber evidence="4">4.2.1.44</ecNumber>
    </recommendedName>
    <alternativeName>
        <fullName evidence="4">2-keto-myo-inositol dehydratase</fullName>
        <shortName evidence="4">2KMI dehydratase</shortName>
    </alternativeName>
</protein>